<dbReference type="CDD" id="cd07316">
    <property type="entry name" value="terB_like_DjlA"/>
    <property type="match status" value="1"/>
</dbReference>
<accession>A0A317FE84</accession>
<dbReference type="SMART" id="SM00271">
    <property type="entry name" value="DnaJ"/>
    <property type="match status" value="1"/>
</dbReference>
<proteinExistence type="predicted"/>
<dbReference type="PROSITE" id="PS50076">
    <property type="entry name" value="DNAJ_2"/>
    <property type="match status" value="1"/>
</dbReference>
<dbReference type="Gene3D" id="1.10.287.110">
    <property type="entry name" value="DnaJ domain"/>
    <property type="match status" value="1"/>
</dbReference>
<comment type="caution">
    <text evidence="2">The sequence shown here is derived from an EMBL/GenBank/DDBJ whole genome shotgun (WGS) entry which is preliminary data.</text>
</comment>
<evidence type="ECO:0000313" key="2">
    <source>
        <dbReference type="EMBL" id="PWS37185.1"/>
    </source>
</evidence>
<dbReference type="OrthoDB" id="9782583at2"/>
<dbReference type="AlphaFoldDB" id="A0A317FE84"/>
<gene>
    <name evidence="2" type="ORF">DFH01_10000</name>
</gene>
<dbReference type="InterPro" id="IPR029024">
    <property type="entry name" value="TerB-like"/>
</dbReference>
<dbReference type="Pfam" id="PF00226">
    <property type="entry name" value="DnaJ"/>
    <property type="match status" value="1"/>
</dbReference>
<dbReference type="InterPro" id="IPR001623">
    <property type="entry name" value="DnaJ_domain"/>
</dbReference>
<dbReference type="RefSeq" id="WP_109870294.1">
    <property type="nucleotide sequence ID" value="NZ_QGNA01000002.1"/>
</dbReference>
<reference evidence="3" key="1">
    <citation type="submission" date="2018-05" db="EMBL/GenBank/DDBJ databases">
        <authorList>
            <person name="Du Z."/>
            <person name="Wang X."/>
        </authorList>
    </citation>
    <scope>NUCLEOTIDE SEQUENCE [LARGE SCALE GENOMIC DNA]</scope>
    <source>
        <strain evidence="3">CQN31</strain>
    </source>
</reference>
<dbReference type="Proteomes" id="UP000245765">
    <property type="component" value="Unassembled WGS sequence"/>
</dbReference>
<sequence length="256" mass="27399">MGVWGKILGGVGGFLTGGPLGAVVGAALGHAADQGAIPGRIGPGAADMAALLGNKETLFAISVIVLSAKLAKADGPVKRQEIDAFKAMFRIPPENLREVGQMFDQARQDADGWEPFAERLGEAFADNRAMLEDVLAALFYIARSDGPITVGELPVLQGIHLRFGLDHAAWDRCKGGGQSGSRVEQQKQTDDAYAVLGLTPAATDEEVRLAWRKLMRENHPDGLAARGVPPEFVDRATRKVAEINAAWDRIKRQRGL</sequence>
<dbReference type="SUPFAM" id="SSF158682">
    <property type="entry name" value="TerB-like"/>
    <property type="match status" value="1"/>
</dbReference>
<evidence type="ECO:0000259" key="1">
    <source>
        <dbReference type="PROSITE" id="PS50076"/>
    </source>
</evidence>
<dbReference type="SUPFAM" id="SSF46565">
    <property type="entry name" value="Chaperone J-domain"/>
    <property type="match status" value="1"/>
</dbReference>
<protein>
    <submittedName>
        <fullName evidence="2">Molecular chaperone DjlA</fullName>
    </submittedName>
</protein>
<keyword evidence="3" id="KW-1185">Reference proteome</keyword>
<organism evidence="2 3">
    <name type="scientific">Falsiroseomonas bella</name>
    <dbReference type="NCBI Taxonomy" id="2184016"/>
    <lineage>
        <taxon>Bacteria</taxon>
        <taxon>Pseudomonadati</taxon>
        <taxon>Pseudomonadota</taxon>
        <taxon>Alphaproteobacteria</taxon>
        <taxon>Acetobacterales</taxon>
        <taxon>Roseomonadaceae</taxon>
        <taxon>Falsiroseomonas</taxon>
    </lineage>
</organism>
<dbReference type="Pfam" id="PF05099">
    <property type="entry name" value="TerB"/>
    <property type="match status" value="1"/>
</dbReference>
<dbReference type="Gene3D" id="1.10.3680.10">
    <property type="entry name" value="TerB-like"/>
    <property type="match status" value="1"/>
</dbReference>
<dbReference type="InterPro" id="IPR036869">
    <property type="entry name" value="J_dom_sf"/>
</dbReference>
<evidence type="ECO:0000313" key="3">
    <source>
        <dbReference type="Proteomes" id="UP000245765"/>
    </source>
</evidence>
<dbReference type="InterPro" id="IPR007791">
    <property type="entry name" value="DjlA_N"/>
</dbReference>
<name>A0A317FE84_9PROT</name>
<feature type="domain" description="J" evidence="1">
    <location>
        <begin position="191"/>
        <end position="255"/>
    </location>
</feature>
<dbReference type="EMBL" id="QGNA01000002">
    <property type="protein sequence ID" value="PWS37185.1"/>
    <property type="molecule type" value="Genomic_DNA"/>
</dbReference>
<dbReference type="CDD" id="cd06257">
    <property type="entry name" value="DnaJ"/>
    <property type="match status" value="1"/>
</dbReference>